<evidence type="ECO:0000259" key="5">
    <source>
        <dbReference type="Pfam" id="PF11235"/>
    </source>
</evidence>
<evidence type="ECO:0000259" key="6">
    <source>
        <dbReference type="Pfam" id="PF11265"/>
    </source>
</evidence>
<feature type="region of interest" description="Disordered" evidence="4">
    <location>
        <begin position="329"/>
        <end position="384"/>
    </location>
</feature>
<feature type="compositionally biased region" description="Low complexity" evidence="4">
    <location>
        <begin position="252"/>
        <end position="261"/>
    </location>
</feature>
<dbReference type="GO" id="GO:0005667">
    <property type="term" value="C:transcription regulator complex"/>
    <property type="evidence" value="ECO:0007669"/>
    <property type="project" value="UniProtKB-UniRule"/>
</dbReference>
<dbReference type="OrthoDB" id="7690434at2759"/>
<dbReference type="InterPro" id="IPR021419">
    <property type="entry name" value="Mediator_Med25_VWA"/>
</dbReference>
<dbReference type="SUPFAM" id="SSF53300">
    <property type="entry name" value="vWA-like"/>
    <property type="match status" value="1"/>
</dbReference>
<feature type="domain" description="Mediator of RNA polymerase II transcription subunit 25 von Willebrand factor type A" evidence="6">
    <location>
        <begin position="15"/>
        <end position="225"/>
    </location>
</feature>
<reference evidence="7" key="2">
    <citation type="submission" date="2025-08" db="UniProtKB">
        <authorList>
            <consortium name="Ensembl"/>
        </authorList>
    </citation>
    <scope>IDENTIFICATION</scope>
</reference>
<evidence type="ECO:0000256" key="2">
    <source>
        <dbReference type="ARBA" id="ARBA00019694"/>
    </source>
</evidence>
<evidence type="ECO:0000256" key="4">
    <source>
        <dbReference type="SAM" id="MobiDB-lite"/>
    </source>
</evidence>
<feature type="compositionally biased region" description="Low complexity" evidence="4">
    <location>
        <begin position="329"/>
        <end position="338"/>
    </location>
</feature>
<keyword evidence="3" id="KW-0804">Transcription</keyword>
<keyword evidence="3" id="KW-0805">Transcription regulation</keyword>
<comment type="subcellular location">
    <subcellularLocation>
        <location evidence="3">Nucleus</location>
    </subcellularLocation>
</comment>
<evidence type="ECO:0000256" key="3">
    <source>
        <dbReference type="RuleBase" id="RU369088"/>
    </source>
</evidence>
<feature type="compositionally biased region" description="Pro residues" evidence="4">
    <location>
        <begin position="237"/>
        <end position="251"/>
    </location>
</feature>
<name>A0A8C0SPF0_CANLF</name>
<evidence type="ECO:0000313" key="8">
    <source>
        <dbReference type="Proteomes" id="UP000694542"/>
    </source>
</evidence>
<dbReference type="Pfam" id="PF11235">
    <property type="entry name" value="Med25_SD1"/>
    <property type="match status" value="1"/>
</dbReference>
<sequence>MVPGSEGPARAGGLVADVVFVIEGTANLGPYFEGLRKHYLLPAIEYFNGGPPAETDFGGDYGGTQYSLVVFNTVDCAPESYVQCHAPTSSAYEFVTWLDGIKFMGGGGESCSLIAEGLSALQLFDDFKKMREQIGQTHRVCLLICNSPPYLLPAVESTTYSGYTTESLVQKIGEQGIHFSIVSPRKLPALRLLFEKAAPPALLEPLQPPTDVSQDPRHMVLVRGLVLPVGGGSAPGPLQPKQPVPLPPAPPSGASLSAAPQQPLPPVPQQYQVPGNLSAAQVAAQNAVEAAKNQKAGLGPRFSPINPLQQAAPGVGPPFSQAPAPALLPPHQGLGQPQLGPPLLHPPPAQSWPTQLPPRAPLPGQMLLSGGPRGPVPQPGLQPSVMEDDILMDLI</sequence>
<feature type="region of interest" description="Disordered" evidence="4">
    <location>
        <begin position="232"/>
        <end position="268"/>
    </location>
</feature>
<organism evidence="7 8">
    <name type="scientific">Canis lupus familiaris</name>
    <name type="common">Dog</name>
    <name type="synonym">Canis familiaris</name>
    <dbReference type="NCBI Taxonomy" id="9615"/>
    <lineage>
        <taxon>Eukaryota</taxon>
        <taxon>Metazoa</taxon>
        <taxon>Chordata</taxon>
        <taxon>Craniata</taxon>
        <taxon>Vertebrata</taxon>
        <taxon>Euteleostomi</taxon>
        <taxon>Mammalia</taxon>
        <taxon>Eutheria</taxon>
        <taxon>Laurasiatheria</taxon>
        <taxon>Carnivora</taxon>
        <taxon>Caniformia</taxon>
        <taxon>Canidae</taxon>
        <taxon>Canis</taxon>
    </lineage>
</organism>
<evidence type="ECO:0000256" key="1">
    <source>
        <dbReference type="ARBA" id="ARBA00009102"/>
    </source>
</evidence>
<evidence type="ECO:0000313" key="7">
    <source>
        <dbReference type="Ensembl" id="ENSCAFP00040024050.1"/>
    </source>
</evidence>
<dbReference type="PANTHER" id="PTHR12433">
    <property type="entry name" value="MEDIATOR OF RNA POLYMERASE II TRANSCRIPTION SUBUNIT 25"/>
    <property type="match status" value="1"/>
</dbReference>
<gene>
    <name evidence="7" type="primary">MED25</name>
</gene>
<proteinExistence type="inferred from homology"/>
<dbReference type="PANTHER" id="PTHR12433:SF10">
    <property type="entry name" value="MEDIATOR OF RNA POLYMERASE II TRANSCRIPTION SUBUNIT 25"/>
    <property type="match status" value="1"/>
</dbReference>
<accession>A0A8C0SPF0</accession>
<dbReference type="GO" id="GO:0016592">
    <property type="term" value="C:mediator complex"/>
    <property type="evidence" value="ECO:0007669"/>
    <property type="project" value="UniProtKB-UniRule"/>
</dbReference>
<dbReference type="Proteomes" id="UP000694542">
    <property type="component" value="Chromosome 1"/>
</dbReference>
<reference evidence="7" key="1">
    <citation type="submission" date="2018-10" db="EMBL/GenBank/DDBJ databases">
        <title>De novo assembly of a Great Dane genome.</title>
        <authorList>
            <person name="Kidd J.M."/>
            <person name="Pendleton A.L."/>
            <person name="Shen F."/>
            <person name="Emery S."/>
        </authorList>
    </citation>
    <scope>NUCLEOTIDE SEQUENCE [LARGE SCALE GENOMIC DNA]</scope>
    <source>
        <strain evidence="7">Great Dane</strain>
    </source>
</reference>
<comment type="similarity">
    <text evidence="1 3">Belongs to the Mediator complex subunit 25 family.</text>
</comment>
<dbReference type="InterPro" id="IPR021397">
    <property type="entry name" value="Mediator_Med25_SD1"/>
</dbReference>
<keyword evidence="3" id="KW-0539">Nucleus</keyword>
<comment type="function">
    <text evidence="3">Component of the Mediator complex, a coactivator involved in the regulated transcription of nearly all RNA polymerase II-dependent genes. Mediator functions as a bridge to convey information from gene-specific regulatory proteins to the basal RNA polymerase II transcription machinery. Mediator is recruited to promoters by direct interactions with regulatory proteins and serves as a scaffold for the assembly of a functional preinitiation complex with RNA polymerase II and the general transcription factors.</text>
</comment>
<comment type="subunit">
    <text evidence="3">Component of the Mediator complex.</text>
</comment>
<dbReference type="InterPro" id="IPR036465">
    <property type="entry name" value="vWFA_dom_sf"/>
</dbReference>
<dbReference type="AlphaFoldDB" id="A0A8C0SPF0"/>
<dbReference type="Pfam" id="PF11265">
    <property type="entry name" value="Med25_VWA"/>
    <property type="match status" value="1"/>
</dbReference>
<feature type="domain" description="Mediator complex subunit Med25 synapsin 1" evidence="5">
    <location>
        <begin position="233"/>
        <end position="352"/>
    </location>
</feature>
<dbReference type="Ensembl" id="ENSCAFT00040027689.1">
    <property type="protein sequence ID" value="ENSCAFP00040024050.1"/>
    <property type="gene ID" value="ENSCAFG00040014742.1"/>
</dbReference>
<feature type="compositionally biased region" description="Pro residues" evidence="4">
    <location>
        <begin position="339"/>
        <end position="361"/>
    </location>
</feature>
<protein>
    <recommendedName>
        <fullName evidence="2 3">Mediator of RNA polymerase II transcription subunit 25</fullName>
    </recommendedName>
</protein>